<keyword evidence="6" id="KW-0378">Hydrolase</keyword>
<dbReference type="PIRSF" id="PIRSF039004">
    <property type="entry name" value="ADE_EF_0837"/>
    <property type="match status" value="1"/>
</dbReference>
<dbReference type="InterPro" id="IPR011059">
    <property type="entry name" value="Metal-dep_hydrolase_composite"/>
</dbReference>
<keyword evidence="7" id="KW-1185">Reference proteome</keyword>
<dbReference type="GO" id="GO:0046872">
    <property type="term" value="F:metal ion binding"/>
    <property type="evidence" value="ECO:0007669"/>
    <property type="project" value="UniProtKB-KW"/>
</dbReference>
<dbReference type="GO" id="GO:0019213">
    <property type="term" value="F:deacetylase activity"/>
    <property type="evidence" value="ECO:0007669"/>
    <property type="project" value="InterPro"/>
</dbReference>
<proteinExistence type="predicted"/>
<feature type="signal peptide" evidence="4">
    <location>
        <begin position="1"/>
        <end position="21"/>
    </location>
</feature>
<reference evidence="6 7" key="1">
    <citation type="submission" date="2019-05" db="EMBL/GenBank/DDBJ databases">
        <authorList>
            <person name="Qu J.-H."/>
        </authorList>
    </citation>
    <scope>NUCLEOTIDE SEQUENCE [LARGE SCALE GENOMIC DNA]</scope>
    <source>
        <strain evidence="6 7">T17</strain>
    </source>
</reference>
<evidence type="ECO:0000256" key="3">
    <source>
        <dbReference type="SAM" id="MobiDB-lite"/>
    </source>
</evidence>
<feature type="binding site" description="via carbamate group" evidence="1">
    <location>
        <position position="195"/>
    </location>
    <ligand>
        <name>Zn(2+)</name>
        <dbReference type="ChEBI" id="CHEBI:29105"/>
        <label>1</label>
    </ligand>
</feature>
<sequence>MRLRTFLPFLLLLFLVKPALSQQKKYSIVIKGGHVIDPKNNIDAIMDVAIEGTPGGTDGKIALVAKNIDKNLGEQVVDAKGLYVTPGIIDIHVHYFWGTDLAGTYRNGPNGLQPDGFTFRSGVTTVVDAGSSGWKTFETFKKQTIDLSKTRVFAMLNIVGEGMAGGKFENSLEEMDPAKTAEMAKKYPDNIVGVKLAHFNGHDWTPTERALEAGKLANIPIMVDFGGSNPVLPLEELYLKRLRPGDIYTHCFGGNSNNSGRGRESIVDTETNKVKPYAIEAQKKGVIFDVGFGGASFLLAQGQPALKQGFFPNSISTDQHTSSMNGAMKDMNNIMSMFMAMGMDLKGVIAASTWHPAKEIRHEELGNLSVGAPADVAVLNVRDGKFGFYARDGKIEGKKRLETELTIKGGSVVYTLNALVDPINLPPRERPAGARQGGDQQPANRP</sequence>
<dbReference type="Gene3D" id="3.20.20.140">
    <property type="entry name" value="Metal-dependent hydrolases"/>
    <property type="match status" value="1"/>
</dbReference>
<dbReference type="RefSeq" id="WP_138365266.1">
    <property type="nucleotide sequence ID" value="NZ_VCEJ01000002.1"/>
</dbReference>
<evidence type="ECO:0000313" key="7">
    <source>
        <dbReference type="Proteomes" id="UP000306402"/>
    </source>
</evidence>
<organism evidence="6 7">
    <name type="scientific">Dyadobacter luticola</name>
    <dbReference type="NCBI Taxonomy" id="1979387"/>
    <lineage>
        <taxon>Bacteria</taxon>
        <taxon>Pseudomonadati</taxon>
        <taxon>Bacteroidota</taxon>
        <taxon>Cytophagia</taxon>
        <taxon>Cytophagales</taxon>
        <taxon>Spirosomataceae</taxon>
        <taxon>Dyadobacter</taxon>
    </lineage>
</organism>
<dbReference type="GO" id="GO:0016810">
    <property type="term" value="F:hydrolase activity, acting on carbon-nitrogen (but not peptide) bonds"/>
    <property type="evidence" value="ECO:0007669"/>
    <property type="project" value="InterPro"/>
</dbReference>
<comment type="caution">
    <text evidence="6">The sequence shown here is derived from an EMBL/GenBank/DDBJ whole genome shotgun (WGS) entry which is preliminary data.</text>
</comment>
<evidence type="ECO:0000256" key="2">
    <source>
        <dbReference type="PIRSR" id="PIRSR039004-2"/>
    </source>
</evidence>
<keyword evidence="1" id="KW-0479">Metal-binding</keyword>
<feature type="binding site" evidence="1">
    <location>
        <position position="94"/>
    </location>
    <ligand>
        <name>Zn(2+)</name>
        <dbReference type="ChEBI" id="CHEBI:29105"/>
        <label>1</label>
    </ligand>
</feature>
<dbReference type="InterPro" id="IPR032466">
    <property type="entry name" value="Metal_Hydrolase"/>
</dbReference>
<dbReference type="Proteomes" id="UP000306402">
    <property type="component" value="Unassembled WGS sequence"/>
</dbReference>
<dbReference type="OrthoDB" id="9775607at2"/>
<gene>
    <name evidence="6" type="ORF">FEN17_04205</name>
</gene>
<feature type="chain" id="PRO_5024304076" evidence="4">
    <location>
        <begin position="22"/>
        <end position="446"/>
    </location>
</feature>
<dbReference type="SUPFAM" id="SSF51338">
    <property type="entry name" value="Composite domain of metallo-dependent hydrolases"/>
    <property type="match status" value="1"/>
</dbReference>
<keyword evidence="4" id="KW-0732">Signal</keyword>
<protein>
    <submittedName>
        <fullName evidence="6">Amidohydrolase/deacetylase family metallohydrolase</fullName>
    </submittedName>
</protein>
<dbReference type="Gene3D" id="2.30.40.10">
    <property type="entry name" value="Urease, subunit C, domain 1"/>
    <property type="match status" value="1"/>
</dbReference>
<dbReference type="InterPro" id="IPR006680">
    <property type="entry name" value="Amidohydro-rel"/>
</dbReference>
<accession>A0A5R9L704</accession>
<evidence type="ECO:0000256" key="4">
    <source>
        <dbReference type="SAM" id="SignalP"/>
    </source>
</evidence>
<dbReference type="SUPFAM" id="SSF51556">
    <property type="entry name" value="Metallo-dependent hydrolases"/>
    <property type="match status" value="1"/>
</dbReference>
<feature type="domain" description="Amidohydrolase-related" evidence="5">
    <location>
        <begin position="304"/>
        <end position="395"/>
    </location>
</feature>
<dbReference type="Pfam" id="PF01979">
    <property type="entry name" value="Amidohydro_1"/>
    <property type="match status" value="1"/>
</dbReference>
<dbReference type="NCBIfam" id="NF006689">
    <property type="entry name" value="PRK09237.1"/>
    <property type="match status" value="1"/>
</dbReference>
<keyword evidence="1" id="KW-0862">Zinc</keyword>
<feature type="region of interest" description="Disordered" evidence="3">
    <location>
        <begin position="425"/>
        <end position="446"/>
    </location>
</feature>
<dbReference type="EMBL" id="VCEJ01000002">
    <property type="protein sequence ID" value="TLV04060.1"/>
    <property type="molecule type" value="Genomic_DNA"/>
</dbReference>
<name>A0A5R9L704_9BACT</name>
<evidence type="ECO:0000259" key="5">
    <source>
        <dbReference type="Pfam" id="PF01979"/>
    </source>
</evidence>
<dbReference type="AlphaFoldDB" id="A0A5R9L704"/>
<feature type="binding site" evidence="1">
    <location>
        <position position="92"/>
    </location>
    <ligand>
        <name>Zn(2+)</name>
        <dbReference type="ChEBI" id="CHEBI:29105"/>
        <label>1</label>
    </ligand>
</feature>
<dbReference type="InterPro" id="IPR020043">
    <property type="entry name" value="Deacetylase_Atu3266-like"/>
</dbReference>
<feature type="binding site" evidence="1">
    <location>
        <position position="250"/>
    </location>
    <ligand>
        <name>Zn(2+)</name>
        <dbReference type="ChEBI" id="CHEBI:29105"/>
        <label>2</label>
    </ligand>
</feature>
<feature type="modified residue" description="N6-carboxylysine" evidence="2">
    <location>
        <position position="195"/>
    </location>
</feature>
<dbReference type="PANTHER" id="PTHR42717:SF1">
    <property type="entry name" value="IMIDAZOLONEPROPIONASE AND RELATED AMIDOHYDROLASES"/>
    <property type="match status" value="1"/>
</dbReference>
<evidence type="ECO:0000256" key="1">
    <source>
        <dbReference type="PIRSR" id="PIRSR039004-1"/>
    </source>
</evidence>
<feature type="binding site" description="via carbamate group" evidence="1">
    <location>
        <position position="195"/>
    </location>
    <ligand>
        <name>Zn(2+)</name>
        <dbReference type="ChEBI" id="CHEBI:29105"/>
        <label>2</label>
    </ligand>
</feature>
<feature type="binding site" evidence="1">
    <location>
        <position position="318"/>
    </location>
    <ligand>
        <name>Zn(2+)</name>
        <dbReference type="ChEBI" id="CHEBI:29105"/>
        <label>1</label>
    </ligand>
</feature>
<evidence type="ECO:0000313" key="6">
    <source>
        <dbReference type="EMBL" id="TLV04060.1"/>
    </source>
</evidence>
<dbReference type="PANTHER" id="PTHR42717">
    <property type="entry name" value="DIHYDROOROTASE-RELATED"/>
    <property type="match status" value="1"/>
</dbReference>